<feature type="domain" description="Orotidine 5'-phosphate decarboxylase" evidence="9">
    <location>
        <begin position="5"/>
        <end position="222"/>
    </location>
</feature>
<reference evidence="10 11" key="1">
    <citation type="submission" date="2020-10" db="EMBL/GenBank/DDBJ databases">
        <title>Complete genome sequence of Paludibaculum fermentans P105T, a facultatively anaerobic acidobacterium capable of dissimilatory Fe(III) reduction.</title>
        <authorList>
            <person name="Dedysh S.N."/>
            <person name="Beletsky A.V."/>
            <person name="Kulichevskaya I.S."/>
            <person name="Mardanov A.V."/>
            <person name="Ravin N.V."/>
        </authorList>
    </citation>
    <scope>NUCLEOTIDE SEQUENCE [LARGE SCALE GENOMIC DNA]</scope>
    <source>
        <strain evidence="10 11">P105</strain>
    </source>
</reference>
<dbReference type="HAMAP" id="MF_01200_B">
    <property type="entry name" value="OMPdecase_type1_B"/>
    <property type="match status" value="1"/>
</dbReference>
<dbReference type="EC" id="4.1.1.23" evidence="6"/>
<dbReference type="InterPro" id="IPR014732">
    <property type="entry name" value="OMPdecase"/>
</dbReference>
<dbReference type="UniPathway" id="UPA00070">
    <property type="reaction ID" value="UER00120"/>
</dbReference>
<sequence length="231" mass="24426">MNYNPIIVALDVPDAGEALSLVDRLATTVDFYKVGLELFTAEGPAVVREIIARRKQVFVDLKMYDIHETVKRAAARVAALGGSLLTVHSSPQVIRAAREAAAGTNLRILAVTVLTSFDQADLEDVGITGRTVAQQVEWLAAKAVDAGADGLVCSPLEVERLRSLIPRETLLVVPGVRSAGADHGDQKRVATPTSAMEAGASYLVVGREITRAAEPAAAADAILRALGTQLH</sequence>
<dbReference type="InterPro" id="IPR047596">
    <property type="entry name" value="OMPdecase_bac"/>
</dbReference>
<dbReference type="CDD" id="cd04725">
    <property type="entry name" value="OMP_decarboxylase_like"/>
    <property type="match status" value="1"/>
</dbReference>
<dbReference type="NCBIfam" id="TIGR01740">
    <property type="entry name" value="pyrF"/>
    <property type="match status" value="1"/>
</dbReference>
<accession>A0A7S7NS56</accession>
<dbReference type="InterPro" id="IPR011060">
    <property type="entry name" value="RibuloseP-bd_barrel"/>
</dbReference>
<evidence type="ECO:0000256" key="3">
    <source>
        <dbReference type="ARBA" id="ARBA00022793"/>
    </source>
</evidence>
<dbReference type="RefSeq" id="WP_194449922.1">
    <property type="nucleotide sequence ID" value="NZ_CP063849.1"/>
</dbReference>
<feature type="active site" description="Proton donor" evidence="6">
    <location>
        <position position="62"/>
    </location>
</feature>
<organism evidence="10 11">
    <name type="scientific">Paludibaculum fermentans</name>
    <dbReference type="NCBI Taxonomy" id="1473598"/>
    <lineage>
        <taxon>Bacteria</taxon>
        <taxon>Pseudomonadati</taxon>
        <taxon>Acidobacteriota</taxon>
        <taxon>Terriglobia</taxon>
        <taxon>Bryobacterales</taxon>
        <taxon>Bryobacteraceae</taxon>
        <taxon>Paludibaculum</taxon>
    </lineage>
</organism>
<dbReference type="Pfam" id="PF00215">
    <property type="entry name" value="OMPdecase"/>
    <property type="match status" value="1"/>
</dbReference>
<dbReference type="AlphaFoldDB" id="A0A7S7NS56"/>
<feature type="binding site" evidence="6 8">
    <location>
        <position position="186"/>
    </location>
    <ligand>
        <name>substrate</name>
    </ligand>
</feature>
<dbReference type="NCBIfam" id="NF001273">
    <property type="entry name" value="PRK00230.1"/>
    <property type="match status" value="1"/>
</dbReference>
<dbReference type="Gene3D" id="3.20.20.70">
    <property type="entry name" value="Aldolase class I"/>
    <property type="match status" value="1"/>
</dbReference>
<dbReference type="SUPFAM" id="SSF51366">
    <property type="entry name" value="Ribulose-phoshate binding barrel"/>
    <property type="match status" value="1"/>
</dbReference>
<comment type="function">
    <text evidence="1 6">Catalyzes the decarboxylation of orotidine 5'-monophosphate (OMP) to uridine 5'-monophosphate (UMP).</text>
</comment>
<comment type="similarity">
    <text evidence="6">Belongs to the OMP decarboxylase family. Type 1 subfamily.</text>
</comment>
<proteinExistence type="inferred from homology"/>
<evidence type="ECO:0000256" key="8">
    <source>
        <dbReference type="PIRSR" id="PIRSR614732-2"/>
    </source>
</evidence>
<feature type="binding site" evidence="6">
    <location>
        <begin position="60"/>
        <end position="69"/>
    </location>
    <ligand>
        <name>substrate</name>
    </ligand>
</feature>
<feature type="binding site" evidence="6 8">
    <location>
        <position position="33"/>
    </location>
    <ligand>
        <name>substrate</name>
    </ligand>
</feature>
<evidence type="ECO:0000256" key="6">
    <source>
        <dbReference type="HAMAP-Rule" id="MF_01200"/>
    </source>
</evidence>
<feature type="active site" description="For OMPdecase activity" evidence="7">
    <location>
        <position position="60"/>
    </location>
</feature>
<feature type="binding site" evidence="6 8">
    <location>
        <position position="115"/>
    </location>
    <ligand>
        <name>substrate</name>
    </ligand>
</feature>
<evidence type="ECO:0000256" key="2">
    <source>
        <dbReference type="ARBA" id="ARBA00004861"/>
    </source>
</evidence>
<evidence type="ECO:0000313" key="10">
    <source>
        <dbReference type="EMBL" id="QOY88259.1"/>
    </source>
</evidence>
<feature type="binding site" evidence="6 8">
    <location>
        <position position="207"/>
    </location>
    <ligand>
        <name>substrate</name>
    </ligand>
</feature>
<comment type="catalytic activity">
    <reaction evidence="6">
        <text>orotidine 5'-phosphate + H(+) = UMP + CO2</text>
        <dbReference type="Rhea" id="RHEA:11596"/>
        <dbReference type="ChEBI" id="CHEBI:15378"/>
        <dbReference type="ChEBI" id="CHEBI:16526"/>
        <dbReference type="ChEBI" id="CHEBI:57538"/>
        <dbReference type="ChEBI" id="CHEBI:57865"/>
        <dbReference type="EC" id="4.1.1.23"/>
    </reaction>
</comment>
<dbReference type="PANTHER" id="PTHR32119:SF2">
    <property type="entry name" value="OROTIDINE 5'-PHOSPHATE DECARBOXYLASE"/>
    <property type="match status" value="1"/>
</dbReference>
<keyword evidence="11" id="KW-1185">Reference proteome</keyword>
<comment type="pathway">
    <text evidence="2 6">Pyrimidine metabolism; UMP biosynthesis via de novo pathway; UMP from orotate: step 2/2.</text>
</comment>
<dbReference type="InterPro" id="IPR001754">
    <property type="entry name" value="OMPdeCOase_dom"/>
</dbReference>
<evidence type="ECO:0000313" key="11">
    <source>
        <dbReference type="Proteomes" id="UP000593892"/>
    </source>
</evidence>
<dbReference type="Proteomes" id="UP000593892">
    <property type="component" value="Chromosome"/>
</dbReference>
<feature type="binding site" evidence="6 8">
    <location>
        <position position="11"/>
    </location>
    <ligand>
        <name>substrate</name>
    </ligand>
</feature>
<comment type="subunit">
    <text evidence="6">Homodimer.</text>
</comment>
<evidence type="ECO:0000256" key="1">
    <source>
        <dbReference type="ARBA" id="ARBA00002356"/>
    </source>
</evidence>
<evidence type="ECO:0000259" key="9">
    <source>
        <dbReference type="SMART" id="SM00934"/>
    </source>
</evidence>
<dbReference type="GO" id="GO:0044205">
    <property type="term" value="P:'de novo' UMP biosynthetic process"/>
    <property type="evidence" value="ECO:0007669"/>
    <property type="project" value="UniProtKB-UniRule"/>
</dbReference>
<evidence type="ECO:0000256" key="4">
    <source>
        <dbReference type="ARBA" id="ARBA00022975"/>
    </source>
</evidence>
<dbReference type="GO" id="GO:0005829">
    <property type="term" value="C:cytosol"/>
    <property type="evidence" value="ECO:0007669"/>
    <property type="project" value="TreeGrafter"/>
</dbReference>
<feature type="binding site" evidence="6 8">
    <location>
        <position position="177"/>
    </location>
    <ligand>
        <name>substrate</name>
    </ligand>
</feature>
<dbReference type="InterPro" id="IPR013785">
    <property type="entry name" value="Aldolase_TIM"/>
</dbReference>
<protein>
    <recommendedName>
        <fullName evidence="6">Orotidine 5'-phosphate decarboxylase</fullName>
        <ecNumber evidence="6">4.1.1.23</ecNumber>
    </recommendedName>
    <alternativeName>
        <fullName evidence="6">OMP decarboxylase</fullName>
        <shortName evidence="6">OMPDCase</shortName>
        <shortName evidence="6">OMPdecase</shortName>
    </alternativeName>
</protein>
<dbReference type="KEGG" id="pfer:IRI77_36925"/>
<feature type="binding site" evidence="6 8">
    <location>
        <position position="206"/>
    </location>
    <ligand>
        <name>substrate</name>
    </ligand>
</feature>
<dbReference type="GO" id="GO:0004590">
    <property type="term" value="F:orotidine-5'-phosphate decarboxylase activity"/>
    <property type="evidence" value="ECO:0007669"/>
    <property type="project" value="UniProtKB-UniRule"/>
</dbReference>
<name>A0A7S7NS56_PALFE</name>
<evidence type="ECO:0000256" key="7">
    <source>
        <dbReference type="PIRSR" id="PIRSR614732-1"/>
    </source>
</evidence>
<feature type="active site" description="For OMPdecase activity" evidence="7">
    <location>
        <position position="62"/>
    </location>
</feature>
<keyword evidence="5 6" id="KW-0456">Lyase</keyword>
<dbReference type="PANTHER" id="PTHR32119">
    <property type="entry name" value="OROTIDINE 5'-PHOSPHATE DECARBOXYLASE"/>
    <property type="match status" value="1"/>
</dbReference>
<gene>
    <name evidence="6 10" type="primary">pyrF</name>
    <name evidence="10" type="ORF">IRI77_36925</name>
</gene>
<feature type="active site" description="For OMPdecase activity" evidence="7">
    <location>
        <position position="65"/>
    </location>
</feature>
<dbReference type="SMART" id="SM00934">
    <property type="entry name" value="OMPdecase"/>
    <property type="match status" value="1"/>
</dbReference>
<evidence type="ECO:0000256" key="5">
    <source>
        <dbReference type="ARBA" id="ARBA00023239"/>
    </source>
</evidence>
<dbReference type="GO" id="GO:0006207">
    <property type="term" value="P:'de novo' pyrimidine nucleobase biosynthetic process"/>
    <property type="evidence" value="ECO:0007669"/>
    <property type="project" value="InterPro"/>
</dbReference>
<keyword evidence="3 6" id="KW-0210">Decarboxylase</keyword>
<keyword evidence="4 6" id="KW-0665">Pyrimidine biosynthesis</keyword>
<dbReference type="EMBL" id="CP063849">
    <property type="protein sequence ID" value="QOY88259.1"/>
    <property type="molecule type" value="Genomic_DNA"/>
</dbReference>